<evidence type="ECO:0000313" key="2">
    <source>
        <dbReference type="Proteomes" id="UP001228636"/>
    </source>
</evidence>
<sequence>MAVKEFIKNIRLPRKVREINYWSEQYDSAIKNLKFSLELNDELIAKNKTQVNQLKTKYPFYQNLIDLIIAERDEKTLKLNIIYLIISYLEVIYENGNILVEKGNLKSISKKTYDPEKKKISKDLNFILKEAFFLESIKTSSKQQEVIIIPTKKTDIETTNNFNKSIILNNDKWEFIVNSLIKDNVINNKNEWIGLGANLSKPLTQLAVFVYLLEDNGIFKLQNQNKQIPEISEFFNLKLSSARYSQVKKGFNDSAGISKYMMHFPIYEKLVIYFK</sequence>
<dbReference type="Proteomes" id="UP001228636">
    <property type="component" value="Unassembled WGS sequence"/>
</dbReference>
<evidence type="ECO:0000313" key="1">
    <source>
        <dbReference type="EMBL" id="MDN3619404.1"/>
    </source>
</evidence>
<organism evidence="1 2">
    <name type="scientific">Polaribacter sejongensis</name>
    <dbReference type="NCBI Taxonomy" id="985043"/>
    <lineage>
        <taxon>Bacteria</taxon>
        <taxon>Pseudomonadati</taxon>
        <taxon>Bacteroidota</taxon>
        <taxon>Flavobacteriia</taxon>
        <taxon>Flavobacteriales</taxon>
        <taxon>Flavobacteriaceae</taxon>
    </lineage>
</organism>
<accession>A0AAJ1VGK9</accession>
<dbReference type="EMBL" id="JAUFQH010000005">
    <property type="protein sequence ID" value="MDN3619404.1"/>
    <property type="molecule type" value="Genomic_DNA"/>
</dbReference>
<gene>
    <name evidence="1" type="ORF">QWY81_08065</name>
</gene>
<dbReference type="RefSeq" id="WP_261973790.1">
    <property type="nucleotide sequence ID" value="NZ_CP103460.1"/>
</dbReference>
<reference evidence="1 2" key="1">
    <citation type="journal article" date="2014" name="Int. J. Syst. Evol. Microbiol.">
        <title>Complete genome sequence of Corynebacterium casei LMG S-19264T (=DSM 44701T), isolated from a smear-ripened cheese.</title>
        <authorList>
            <consortium name="US DOE Joint Genome Institute (JGI-PGF)"/>
            <person name="Walter F."/>
            <person name="Albersmeier A."/>
            <person name="Kalinowski J."/>
            <person name="Ruckert C."/>
        </authorList>
    </citation>
    <scope>NUCLEOTIDE SEQUENCE [LARGE SCALE GENOMIC DNA]</scope>
    <source>
        <strain evidence="1 2">CECT 8670</strain>
    </source>
</reference>
<proteinExistence type="predicted"/>
<protein>
    <submittedName>
        <fullName evidence="1">Uncharacterized protein</fullName>
    </submittedName>
</protein>
<name>A0AAJ1VGK9_9FLAO</name>
<dbReference type="AlphaFoldDB" id="A0AAJ1VGK9"/>
<comment type="caution">
    <text evidence="1">The sequence shown here is derived from an EMBL/GenBank/DDBJ whole genome shotgun (WGS) entry which is preliminary data.</text>
</comment>